<dbReference type="Proteomes" id="UP001604277">
    <property type="component" value="Unassembled WGS sequence"/>
</dbReference>
<accession>A0ABD1W5I6</accession>
<reference evidence="2" key="1">
    <citation type="submission" date="2024-07" db="EMBL/GenBank/DDBJ databases">
        <title>Two chromosome-level genome assemblies of Korean endemic species Abeliophyllum distichum and Forsythia ovata (Oleaceae).</title>
        <authorList>
            <person name="Jang H."/>
        </authorList>
    </citation>
    <scope>NUCLEOTIDE SEQUENCE [LARGE SCALE GENOMIC DNA]</scope>
</reference>
<protein>
    <recommendedName>
        <fullName evidence="3">Polyprotein</fullName>
    </recommendedName>
</protein>
<evidence type="ECO:0000313" key="1">
    <source>
        <dbReference type="EMBL" id="KAL2544832.1"/>
    </source>
</evidence>
<evidence type="ECO:0000313" key="2">
    <source>
        <dbReference type="Proteomes" id="UP001604277"/>
    </source>
</evidence>
<gene>
    <name evidence="1" type="ORF">Fot_14065</name>
</gene>
<evidence type="ECO:0008006" key="3">
    <source>
        <dbReference type="Google" id="ProtNLM"/>
    </source>
</evidence>
<sequence length="199" mass="22801">MSDHFHLKIEFEYHVYCLGKMIHQCIETVKICTNANDEMAASEDLKQSHTTNVNVKSNKQKTNNNSEGIASEILNKSNYSHDVYGLDDDLVFTEEDFKIMDESAEKNQIDVNNVVAEAISPIPIDFEEDIPQEIPLKRLHKPSACLKSPYIRSFDSACNDAQEDLNMIFQYRFCMDPPDPTDVAIFKTWYARGLRLGNK</sequence>
<dbReference type="AlphaFoldDB" id="A0ABD1W5I6"/>
<keyword evidence="2" id="KW-1185">Reference proteome</keyword>
<dbReference type="EMBL" id="JBFOLJ010000004">
    <property type="protein sequence ID" value="KAL2544832.1"/>
    <property type="molecule type" value="Genomic_DNA"/>
</dbReference>
<comment type="caution">
    <text evidence="1">The sequence shown here is derived from an EMBL/GenBank/DDBJ whole genome shotgun (WGS) entry which is preliminary data.</text>
</comment>
<proteinExistence type="predicted"/>
<name>A0ABD1W5I6_9LAMI</name>
<organism evidence="1 2">
    <name type="scientific">Forsythia ovata</name>
    <dbReference type="NCBI Taxonomy" id="205694"/>
    <lineage>
        <taxon>Eukaryota</taxon>
        <taxon>Viridiplantae</taxon>
        <taxon>Streptophyta</taxon>
        <taxon>Embryophyta</taxon>
        <taxon>Tracheophyta</taxon>
        <taxon>Spermatophyta</taxon>
        <taxon>Magnoliopsida</taxon>
        <taxon>eudicotyledons</taxon>
        <taxon>Gunneridae</taxon>
        <taxon>Pentapetalae</taxon>
        <taxon>asterids</taxon>
        <taxon>lamiids</taxon>
        <taxon>Lamiales</taxon>
        <taxon>Oleaceae</taxon>
        <taxon>Forsythieae</taxon>
        <taxon>Forsythia</taxon>
    </lineage>
</organism>